<organism evidence="1 2">
    <name type="scientific">Eumeta variegata</name>
    <name type="common">Bagworm moth</name>
    <name type="synonym">Eumeta japonica</name>
    <dbReference type="NCBI Taxonomy" id="151549"/>
    <lineage>
        <taxon>Eukaryota</taxon>
        <taxon>Metazoa</taxon>
        <taxon>Ecdysozoa</taxon>
        <taxon>Arthropoda</taxon>
        <taxon>Hexapoda</taxon>
        <taxon>Insecta</taxon>
        <taxon>Pterygota</taxon>
        <taxon>Neoptera</taxon>
        <taxon>Endopterygota</taxon>
        <taxon>Lepidoptera</taxon>
        <taxon>Glossata</taxon>
        <taxon>Ditrysia</taxon>
        <taxon>Tineoidea</taxon>
        <taxon>Psychidae</taxon>
        <taxon>Oiketicinae</taxon>
        <taxon>Eumeta</taxon>
    </lineage>
</organism>
<reference evidence="1 2" key="1">
    <citation type="journal article" date="2019" name="Commun. Biol.">
        <title>The bagworm genome reveals a unique fibroin gene that provides high tensile strength.</title>
        <authorList>
            <person name="Kono N."/>
            <person name="Nakamura H."/>
            <person name="Ohtoshi R."/>
            <person name="Tomita M."/>
            <person name="Numata K."/>
            <person name="Arakawa K."/>
        </authorList>
    </citation>
    <scope>NUCLEOTIDE SEQUENCE [LARGE SCALE GENOMIC DNA]</scope>
</reference>
<protein>
    <submittedName>
        <fullName evidence="1">Uncharacterized protein</fullName>
    </submittedName>
</protein>
<evidence type="ECO:0000313" key="1">
    <source>
        <dbReference type="EMBL" id="GBP00144.1"/>
    </source>
</evidence>
<dbReference type="EMBL" id="BGZK01003335">
    <property type="protein sequence ID" value="GBP00144.1"/>
    <property type="molecule type" value="Genomic_DNA"/>
</dbReference>
<name>A0A4C1SDN4_EUMVA</name>
<dbReference type="Proteomes" id="UP000299102">
    <property type="component" value="Unassembled WGS sequence"/>
</dbReference>
<evidence type="ECO:0000313" key="2">
    <source>
        <dbReference type="Proteomes" id="UP000299102"/>
    </source>
</evidence>
<comment type="caution">
    <text evidence="1">The sequence shown here is derived from an EMBL/GenBank/DDBJ whole genome shotgun (WGS) entry which is preliminary data.</text>
</comment>
<accession>A0A4C1SDN4</accession>
<keyword evidence="2" id="KW-1185">Reference proteome</keyword>
<sequence>MDSCLVSISVTDQLRGPAPQHQLNGRRGPSAASFRTCTITGAPHTEVEDDHCVKDSEILADSGFVLHSTRGKLVITVY</sequence>
<dbReference type="AlphaFoldDB" id="A0A4C1SDN4"/>
<proteinExistence type="predicted"/>
<gene>
    <name evidence="1" type="ORF">EVAR_99520_1</name>
</gene>